<dbReference type="AlphaFoldDB" id="A0AAV2NG44"/>
<keyword evidence="2 4" id="KW-0732">Signal</keyword>
<dbReference type="InterPro" id="IPR032675">
    <property type="entry name" value="LRR_dom_sf"/>
</dbReference>
<evidence type="ECO:0000313" key="6">
    <source>
        <dbReference type="Proteomes" id="UP001497644"/>
    </source>
</evidence>
<keyword evidence="3" id="KW-0677">Repeat</keyword>
<proteinExistence type="predicted"/>
<dbReference type="Proteomes" id="UP001497644">
    <property type="component" value="Chromosome 14"/>
</dbReference>
<dbReference type="Pfam" id="PF13855">
    <property type="entry name" value="LRR_8"/>
    <property type="match status" value="2"/>
</dbReference>
<protein>
    <submittedName>
        <fullName evidence="5">Uncharacterized protein</fullName>
    </submittedName>
</protein>
<evidence type="ECO:0000256" key="3">
    <source>
        <dbReference type="ARBA" id="ARBA00022737"/>
    </source>
</evidence>
<evidence type="ECO:0000256" key="1">
    <source>
        <dbReference type="ARBA" id="ARBA00022614"/>
    </source>
</evidence>
<dbReference type="SMART" id="SM00365">
    <property type="entry name" value="LRR_SD22"/>
    <property type="match status" value="5"/>
</dbReference>
<dbReference type="Gene3D" id="3.80.10.10">
    <property type="entry name" value="Ribonuclease Inhibitor"/>
    <property type="match status" value="4"/>
</dbReference>
<accession>A0AAV2NG44</accession>
<organism evidence="5 6">
    <name type="scientific">Lasius platythorax</name>
    <dbReference type="NCBI Taxonomy" id="488582"/>
    <lineage>
        <taxon>Eukaryota</taxon>
        <taxon>Metazoa</taxon>
        <taxon>Ecdysozoa</taxon>
        <taxon>Arthropoda</taxon>
        <taxon>Hexapoda</taxon>
        <taxon>Insecta</taxon>
        <taxon>Pterygota</taxon>
        <taxon>Neoptera</taxon>
        <taxon>Endopterygota</taxon>
        <taxon>Hymenoptera</taxon>
        <taxon>Apocrita</taxon>
        <taxon>Aculeata</taxon>
        <taxon>Formicoidea</taxon>
        <taxon>Formicidae</taxon>
        <taxon>Formicinae</taxon>
        <taxon>Lasius</taxon>
        <taxon>Lasius</taxon>
    </lineage>
</organism>
<feature type="signal peptide" evidence="4">
    <location>
        <begin position="1"/>
        <end position="15"/>
    </location>
</feature>
<dbReference type="SUPFAM" id="SSF52058">
    <property type="entry name" value="L domain-like"/>
    <property type="match status" value="1"/>
</dbReference>
<dbReference type="InterPro" id="IPR001611">
    <property type="entry name" value="Leu-rich_rpt"/>
</dbReference>
<dbReference type="InterPro" id="IPR003591">
    <property type="entry name" value="Leu-rich_rpt_typical-subtyp"/>
</dbReference>
<feature type="chain" id="PRO_5043875580" evidence="4">
    <location>
        <begin position="16"/>
        <end position="453"/>
    </location>
</feature>
<evidence type="ECO:0000256" key="4">
    <source>
        <dbReference type="SAM" id="SignalP"/>
    </source>
</evidence>
<dbReference type="PANTHER" id="PTHR24369:SF210">
    <property type="entry name" value="CHAOPTIN-RELATED"/>
    <property type="match status" value="1"/>
</dbReference>
<keyword evidence="6" id="KW-1185">Reference proteome</keyword>
<evidence type="ECO:0000256" key="2">
    <source>
        <dbReference type="ARBA" id="ARBA00022729"/>
    </source>
</evidence>
<dbReference type="InterPro" id="IPR050541">
    <property type="entry name" value="LRR_TM_domain-containing"/>
</dbReference>
<gene>
    <name evidence="5" type="ORF">LPLAT_LOCUS4430</name>
</gene>
<sequence length="453" mass="51852">MKYITLFVLLPLVQSFEQVKNIRSVSVAFERHDKNYNLNLTKNSRKKCGNVESLNLDNMNLRVIKNGIIQSNNIQHISLQNNHLENVYTILDHVPNLSCLSLSGNNINIYNGNVIRHRNLKILDLSYQKTSQSIFYYSSSSEARDLEQDTNDIYRYIIFNNTGISLPNLQYLDLSGNDISALMWNFNTSFPQLIQLDLTNIKAIELEPTFFEKVPKSLRVLHMENNYLHNLTLQNMAEVTALYLDGNQNLRIINIVSKKLKILSLSNCTNLGHGTFDTPYLEQLDLSRNNFQTVSTISFKVFQSLQILLLDSNKLTEIPSISDLQQLNELSLSFNMIRYIPSDIFAYFPALKKLSLRGNRIENIDKDAFLGLNNLEYLNLSDNKLKHLPYNWATALMSLQYLNANSNQFANVLDIMVTSVISLKHLAVNNNTFTDISEAELSHLPGSTTVYLH</sequence>
<dbReference type="PRINTS" id="PR00019">
    <property type="entry name" value="LEURICHRPT"/>
</dbReference>
<dbReference type="PROSITE" id="PS51450">
    <property type="entry name" value="LRR"/>
    <property type="match status" value="3"/>
</dbReference>
<keyword evidence="1" id="KW-0433">Leucine-rich repeat</keyword>
<dbReference type="SMART" id="SM00364">
    <property type="entry name" value="LRR_BAC"/>
    <property type="match status" value="6"/>
</dbReference>
<dbReference type="GO" id="GO:0005886">
    <property type="term" value="C:plasma membrane"/>
    <property type="evidence" value="ECO:0007669"/>
    <property type="project" value="TreeGrafter"/>
</dbReference>
<dbReference type="PANTHER" id="PTHR24369">
    <property type="entry name" value="ANTIGEN BSP, PUTATIVE-RELATED"/>
    <property type="match status" value="1"/>
</dbReference>
<name>A0AAV2NG44_9HYME</name>
<dbReference type="Pfam" id="PF00560">
    <property type="entry name" value="LRR_1"/>
    <property type="match status" value="1"/>
</dbReference>
<dbReference type="EMBL" id="OZ034837">
    <property type="protein sequence ID" value="CAL1678617.1"/>
    <property type="molecule type" value="Genomic_DNA"/>
</dbReference>
<dbReference type="SMART" id="SM00369">
    <property type="entry name" value="LRR_TYP"/>
    <property type="match status" value="8"/>
</dbReference>
<reference evidence="5" key="1">
    <citation type="submission" date="2024-04" db="EMBL/GenBank/DDBJ databases">
        <authorList>
            <consortium name="Molecular Ecology Group"/>
        </authorList>
    </citation>
    <scope>NUCLEOTIDE SEQUENCE</scope>
</reference>
<evidence type="ECO:0000313" key="5">
    <source>
        <dbReference type="EMBL" id="CAL1678617.1"/>
    </source>
</evidence>